<dbReference type="OrthoDB" id="422005at2759"/>
<accession>A0A167Y4Q1</accession>
<evidence type="ECO:0000256" key="1">
    <source>
        <dbReference type="ARBA" id="ARBA00004496"/>
    </source>
</evidence>
<dbReference type="InterPro" id="IPR050181">
    <property type="entry name" value="Cold_shock_domain"/>
</dbReference>
<proteinExistence type="predicted"/>
<dbReference type="STRING" id="1081109.A0A167Y4Q1"/>
<evidence type="ECO:0000313" key="5">
    <source>
        <dbReference type="Proteomes" id="UP000078544"/>
    </source>
</evidence>
<dbReference type="PROSITE" id="PS51857">
    <property type="entry name" value="CSD_2"/>
    <property type="match status" value="1"/>
</dbReference>
<comment type="caution">
    <text evidence="4">The sequence shown here is derived from an EMBL/GenBank/DDBJ whole genome shotgun (WGS) entry which is preliminary data.</text>
</comment>
<dbReference type="Proteomes" id="UP000078544">
    <property type="component" value="Unassembled WGS sequence"/>
</dbReference>
<dbReference type="CDD" id="cd04458">
    <property type="entry name" value="CSP_CDS"/>
    <property type="match status" value="1"/>
</dbReference>
<dbReference type="InterPro" id="IPR011129">
    <property type="entry name" value="CSD"/>
</dbReference>
<dbReference type="SUPFAM" id="SSF50249">
    <property type="entry name" value="Nucleic acid-binding proteins"/>
    <property type="match status" value="1"/>
</dbReference>
<dbReference type="InterPro" id="IPR002059">
    <property type="entry name" value="CSP_DNA-bd"/>
</dbReference>
<dbReference type="PANTHER" id="PTHR11544">
    <property type="entry name" value="COLD SHOCK DOMAIN CONTAINING PROTEINS"/>
    <property type="match status" value="1"/>
</dbReference>
<evidence type="ECO:0000256" key="2">
    <source>
        <dbReference type="ARBA" id="ARBA00022490"/>
    </source>
</evidence>
<dbReference type="PRINTS" id="PR00050">
    <property type="entry name" value="COLDSHOCK"/>
</dbReference>
<protein>
    <submittedName>
        <fullName evidence="4">Cold-shock DNA-binding domain-containing protein</fullName>
    </submittedName>
</protein>
<dbReference type="SMART" id="SM00357">
    <property type="entry name" value="CSP"/>
    <property type="match status" value="1"/>
</dbReference>
<organism evidence="4 5">
    <name type="scientific">Moelleriella libera RCEF 2490</name>
    <dbReference type="NCBI Taxonomy" id="1081109"/>
    <lineage>
        <taxon>Eukaryota</taxon>
        <taxon>Fungi</taxon>
        <taxon>Dikarya</taxon>
        <taxon>Ascomycota</taxon>
        <taxon>Pezizomycotina</taxon>
        <taxon>Sordariomycetes</taxon>
        <taxon>Hypocreomycetidae</taxon>
        <taxon>Hypocreales</taxon>
        <taxon>Clavicipitaceae</taxon>
        <taxon>Moelleriella</taxon>
    </lineage>
</organism>
<dbReference type="AlphaFoldDB" id="A0A167Y4Q1"/>
<dbReference type="FunFam" id="2.40.50.140:FF:000006">
    <property type="entry name" value="Cold shock protein CspC"/>
    <property type="match status" value="1"/>
</dbReference>
<reference evidence="4 5" key="1">
    <citation type="journal article" date="2016" name="Genome Biol. Evol.">
        <title>Divergent and convergent evolution of fungal pathogenicity.</title>
        <authorList>
            <person name="Shang Y."/>
            <person name="Xiao G."/>
            <person name="Zheng P."/>
            <person name="Cen K."/>
            <person name="Zhan S."/>
            <person name="Wang C."/>
        </authorList>
    </citation>
    <scope>NUCLEOTIDE SEQUENCE [LARGE SCALE GENOMIC DNA]</scope>
    <source>
        <strain evidence="4 5">RCEF 2490</strain>
    </source>
</reference>
<dbReference type="GO" id="GO:0005737">
    <property type="term" value="C:cytoplasm"/>
    <property type="evidence" value="ECO:0007669"/>
    <property type="project" value="UniProtKB-SubCell"/>
</dbReference>
<dbReference type="Gene3D" id="2.40.50.140">
    <property type="entry name" value="Nucleic acid-binding proteins"/>
    <property type="match status" value="1"/>
</dbReference>
<dbReference type="Pfam" id="PF00313">
    <property type="entry name" value="CSD"/>
    <property type="match status" value="1"/>
</dbReference>
<evidence type="ECO:0000313" key="4">
    <source>
        <dbReference type="EMBL" id="KZZ90857.1"/>
    </source>
</evidence>
<keyword evidence="4" id="KW-0238">DNA-binding</keyword>
<dbReference type="InterPro" id="IPR012340">
    <property type="entry name" value="NA-bd_OB-fold"/>
</dbReference>
<keyword evidence="2" id="KW-0963">Cytoplasm</keyword>
<sequence length="123" mass="13941">MAERFEGTVKWFNDEKGYGFITPTSGDAADLFVHFKAIQKQGYKSLKEGETVSYEVEEGQKGLQARLEELQNDKHAILPLPRSGQELIRDLKDKLTAALDYGHFPTSFEAMAYSASPRYIETF</sequence>
<comment type="subcellular location">
    <subcellularLocation>
        <location evidence="1">Cytoplasm</location>
    </subcellularLocation>
</comment>
<feature type="domain" description="CSD" evidence="3">
    <location>
        <begin position="4"/>
        <end position="70"/>
    </location>
</feature>
<name>A0A167Y4Q1_9HYPO</name>
<dbReference type="GO" id="GO:0003677">
    <property type="term" value="F:DNA binding"/>
    <property type="evidence" value="ECO:0007669"/>
    <property type="project" value="UniProtKB-KW"/>
</dbReference>
<keyword evidence="5" id="KW-1185">Reference proteome</keyword>
<dbReference type="EMBL" id="AZGY01000020">
    <property type="protein sequence ID" value="KZZ90857.1"/>
    <property type="molecule type" value="Genomic_DNA"/>
</dbReference>
<gene>
    <name evidence="4" type="ORF">AAL_07083</name>
</gene>
<evidence type="ECO:0000259" key="3">
    <source>
        <dbReference type="PROSITE" id="PS51857"/>
    </source>
</evidence>